<keyword evidence="4 10" id="KW-0813">Transport</keyword>
<dbReference type="EMBL" id="CAJNBH010000014">
    <property type="protein sequence ID" value="CAE6788060.1"/>
    <property type="molecule type" value="Genomic_DNA"/>
</dbReference>
<evidence type="ECO:0000256" key="1">
    <source>
        <dbReference type="ARBA" id="ARBA00003159"/>
    </source>
</evidence>
<keyword evidence="5" id="KW-1003">Cell membrane</keyword>
<dbReference type="Pfam" id="PF00528">
    <property type="entry name" value="BPD_transp_1"/>
    <property type="match status" value="1"/>
</dbReference>
<proteinExistence type="inferred from homology"/>
<dbReference type="Proteomes" id="UP000673821">
    <property type="component" value="Unassembled WGS sequence"/>
</dbReference>
<dbReference type="CDD" id="cd06261">
    <property type="entry name" value="TM_PBP2"/>
    <property type="match status" value="1"/>
</dbReference>
<evidence type="ECO:0000256" key="7">
    <source>
        <dbReference type="ARBA" id="ARBA00022970"/>
    </source>
</evidence>
<evidence type="ECO:0000256" key="5">
    <source>
        <dbReference type="ARBA" id="ARBA00022475"/>
    </source>
</evidence>
<evidence type="ECO:0000256" key="2">
    <source>
        <dbReference type="ARBA" id="ARBA00004429"/>
    </source>
</evidence>
<feature type="transmembrane region" description="Helical" evidence="10">
    <location>
        <begin position="67"/>
        <end position="84"/>
    </location>
</feature>
<dbReference type="InterPro" id="IPR043429">
    <property type="entry name" value="ArtM/GltK/GlnP/TcyL/YhdX-like"/>
</dbReference>
<sequence>MNLESFSVLAEPDVQLLFLRGTVTSLELFIISAAVAYTLGALLVMLRMSGRISSAAVGVFVEYHRNVPSIVQIFVWYFGVSQVLPSAWHAWANDHLGAFFYAVVALSLNAAAYISEDLRSGMRAVSNGQMEAARALGLNFLKAMQLVMVPQAIRAAAPALVNQALSLLKTTSLAMAIGVGELMYVARQLDGETYATFAAYLTPTVIYLICTLTLMSVGSRLQRPAQVAR</sequence>
<evidence type="ECO:0000256" key="9">
    <source>
        <dbReference type="ARBA" id="ARBA00023136"/>
    </source>
</evidence>
<dbReference type="SUPFAM" id="SSF161098">
    <property type="entry name" value="MetI-like"/>
    <property type="match status" value="1"/>
</dbReference>
<reference evidence="12 13" key="1">
    <citation type="submission" date="2021-02" db="EMBL/GenBank/DDBJ databases">
        <authorList>
            <person name="Vanwijnsberghe S."/>
        </authorList>
    </citation>
    <scope>NUCLEOTIDE SEQUENCE [LARGE SCALE GENOMIC DNA]</scope>
    <source>
        <strain evidence="12 13">R-69776</strain>
    </source>
</reference>
<name>A0ABM8S497_9BURK</name>
<comment type="similarity">
    <text evidence="3">Belongs to the binding-protein-dependent transport system permease family. HisMQ subfamily.</text>
</comment>
<dbReference type="RefSeq" id="WP_200659461.1">
    <property type="nucleotide sequence ID" value="NZ_CAJNBH010000014.1"/>
</dbReference>
<keyword evidence="9 10" id="KW-0472">Membrane</keyword>
<dbReference type="InterPro" id="IPR000515">
    <property type="entry name" value="MetI-like"/>
</dbReference>
<evidence type="ECO:0000256" key="8">
    <source>
        <dbReference type="ARBA" id="ARBA00022989"/>
    </source>
</evidence>
<dbReference type="PANTHER" id="PTHR30614">
    <property type="entry name" value="MEMBRANE COMPONENT OF AMINO ACID ABC TRANSPORTER"/>
    <property type="match status" value="1"/>
</dbReference>
<dbReference type="InterPro" id="IPR010065">
    <property type="entry name" value="AA_ABC_transptr_permease_3TM"/>
</dbReference>
<dbReference type="PROSITE" id="PS50928">
    <property type="entry name" value="ABC_TM1"/>
    <property type="match status" value="1"/>
</dbReference>
<dbReference type="InterPro" id="IPR035906">
    <property type="entry name" value="MetI-like_sf"/>
</dbReference>
<evidence type="ECO:0000313" key="13">
    <source>
        <dbReference type="Proteomes" id="UP000673821"/>
    </source>
</evidence>
<dbReference type="PANTHER" id="PTHR30614:SF20">
    <property type="entry name" value="GLUTAMINE TRANSPORT SYSTEM PERMEASE PROTEIN GLNP"/>
    <property type="match status" value="1"/>
</dbReference>
<evidence type="ECO:0000256" key="3">
    <source>
        <dbReference type="ARBA" id="ARBA00010072"/>
    </source>
</evidence>
<keyword evidence="6 10" id="KW-0812">Transmembrane</keyword>
<dbReference type="NCBIfam" id="TIGR01726">
    <property type="entry name" value="HEQRo_perm_3TM"/>
    <property type="match status" value="1"/>
</dbReference>
<evidence type="ECO:0000256" key="6">
    <source>
        <dbReference type="ARBA" id="ARBA00022692"/>
    </source>
</evidence>
<accession>A0ABM8S497</accession>
<dbReference type="Gene3D" id="1.10.3720.10">
    <property type="entry name" value="MetI-like"/>
    <property type="match status" value="1"/>
</dbReference>
<evidence type="ECO:0000256" key="4">
    <source>
        <dbReference type="ARBA" id="ARBA00022448"/>
    </source>
</evidence>
<comment type="function">
    <text evidence="1">Part of the binding-protein-dependent transport system for glutamine; probably responsible for the translocation of the substrate across the membrane.</text>
</comment>
<organism evidence="12 13">
    <name type="scientific">Paraburkholderia nemoris</name>
    <dbReference type="NCBI Taxonomy" id="2793076"/>
    <lineage>
        <taxon>Bacteria</taxon>
        <taxon>Pseudomonadati</taxon>
        <taxon>Pseudomonadota</taxon>
        <taxon>Betaproteobacteria</taxon>
        <taxon>Burkholderiales</taxon>
        <taxon>Burkholderiaceae</taxon>
        <taxon>Paraburkholderia</taxon>
    </lineage>
</organism>
<keyword evidence="7" id="KW-0029">Amino-acid transport</keyword>
<comment type="subcellular location">
    <subcellularLocation>
        <location evidence="2">Cell inner membrane</location>
        <topology evidence="2">Multi-pass membrane protein</topology>
    </subcellularLocation>
    <subcellularLocation>
        <location evidence="10">Cell membrane</location>
        <topology evidence="10">Multi-pass membrane protein</topology>
    </subcellularLocation>
</comment>
<feature type="transmembrane region" description="Helical" evidence="10">
    <location>
        <begin position="165"/>
        <end position="185"/>
    </location>
</feature>
<evidence type="ECO:0000256" key="10">
    <source>
        <dbReference type="RuleBase" id="RU363032"/>
    </source>
</evidence>
<feature type="transmembrane region" description="Helical" evidence="10">
    <location>
        <begin position="197"/>
        <end position="217"/>
    </location>
</feature>
<feature type="transmembrane region" description="Helical" evidence="10">
    <location>
        <begin position="28"/>
        <end position="46"/>
    </location>
</feature>
<comment type="caution">
    <text evidence="12">The sequence shown here is derived from an EMBL/GenBank/DDBJ whole genome shotgun (WGS) entry which is preliminary data.</text>
</comment>
<evidence type="ECO:0000259" key="11">
    <source>
        <dbReference type="PROSITE" id="PS50928"/>
    </source>
</evidence>
<feature type="transmembrane region" description="Helical" evidence="10">
    <location>
        <begin position="96"/>
        <end position="114"/>
    </location>
</feature>
<feature type="domain" description="ABC transmembrane type-1" evidence="11">
    <location>
        <begin position="22"/>
        <end position="218"/>
    </location>
</feature>
<gene>
    <name evidence="12" type="primary">artQ</name>
    <name evidence="12" type="ORF">R69776_04624</name>
</gene>
<protein>
    <submittedName>
        <fullName evidence="12">Arginine transport system permease protein ArtQ</fullName>
    </submittedName>
</protein>
<keyword evidence="8 10" id="KW-1133">Transmembrane helix</keyword>
<evidence type="ECO:0000313" key="12">
    <source>
        <dbReference type="EMBL" id="CAE6788060.1"/>
    </source>
</evidence>
<keyword evidence="13" id="KW-1185">Reference proteome</keyword>